<reference evidence="1 2" key="1">
    <citation type="journal article" date="2021" name="Elife">
        <title>Chloroplast acquisition without the gene transfer in kleptoplastic sea slugs, Plakobranchus ocellatus.</title>
        <authorList>
            <person name="Maeda T."/>
            <person name="Takahashi S."/>
            <person name="Yoshida T."/>
            <person name="Shimamura S."/>
            <person name="Takaki Y."/>
            <person name="Nagai Y."/>
            <person name="Toyoda A."/>
            <person name="Suzuki Y."/>
            <person name="Arimoto A."/>
            <person name="Ishii H."/>
            <person name="Satoh N."/>
            <person name="Nishiyama T."/>
            <person name="Hasebe M."/>
            <person name="Maruyama T."/>
            <person name="Minagawa J."/>
            <person name="Obokata J."/>
            <person name="Shigenobu S."/>
        </authorList>
    </citation>
    <scope>NUCLEOTIDE SEQUENCE [LARGE SCALE GENOMIC DNA]</scope>
</reference>
<feature type="non-terminal residue" evidence="1">
    <location>
        <position position="102"/>
    </location>
</feature>
<evidence type="ECO:0000313" key="1">
    <source>
        <dbReference type="EMBL" id="GFR83676.1"/>
    </source>
</evidence>
<evidence type="ECO:0000313" key="2">
    <source>
        <dbReference type="Proteomes" id="UP000762676"/>
    </source>
</evidence>
<name>A0AAV4GG96_9GAST</name>
<keyword evidence="2" id="KW-1185">Reference proteome</keyword>
<proteinExistence type="predicted"/>
<dbReference type="Pfam" id="PF19056">
    <property type="entry name" value="WD40_2"/>
    <property type="match status" value="1"/>
</dbReference>
<sequence>MLPISVAFYKMLIRCASPIFLHPDKSPYGLGVQHLWVCSSTPSHGQVSVLSIHNSRPALVESFKACSCDIMAAELVPGCGVDMAPGQYIFPHDTVWVATAQN</sequence>
<dbReference type="AlphaFoldDB" id="A0AAV4GG96"/>
<gene>
    <name evidence="1" type="ORF">ElyMa_000654400</name>
</gene>
<comment type="caution">
    <text evidence="1">The sequence shown here is derived from an EMBL/GenBank/DDBJ whole genome shotgun (WGS) entry which is preliminary data.</text>
</comment>
<organism evidence="1 2">
    <name type="scientific">Elysia marginata</name>
    <dbReference type="NCBI Taxonomy" id="1093978"/>
    <lineage>
        <taxon>Eukaryota</taxon>
        <taxon>Metazoa</taxon>
        <taxon>Spiralia</taxon>
        <taxon>Lophotrochozoa</taxon>
        <taxon>Mollusca</taxon>
        <taxon>Gastropoda</taxon>
        <taxon>Heterobranchia</taxon>
        <taxon>Euthyneura</taxon>
        <taxon>Panpulmonata</taxon>
        <taxon>Sacoglossa</taxon>
        <taxon>Placobranchoidea</taxon>
        <taxon>Plakobranchidae</taxon>
        <taxon>Elysia</taxon>
    </lineage>
</organism>
<dbReference type="Proteomes" id="UP000762676">
    <property type="component" value="Unassembled WGS sequence"/>
</dbReference>
<accession>A0AAV4GG96</accession>
<protein>
    <submittedName>
        <fullName evidence="1">Rho guanine nucleotide exchange factor 10-like</fullName>
    </submittedName>
</protein>
<dbReference type="EMBL" id="BMAT01001352">
    <property type="protein sequence ID" value="GFR83676.1"/>
    <property type="molecule type" value="Genomic_DNA"/>
</dbReference>